<comment type="caution">
    <text evidence="1">The sequence shown here is derived from an EMBL/GenBank/DDBJ whole genome shotgun (WGS) entry which is preliminary data.</text>
</comment>
<reference evidence="1" key="1">
    <citation type="journal article" date="2014" name="Front. Microbiol.">
        <title>High frequency of phylogenetically diverse reductive dehalogenase-homologous genes in deep subseafloor sedimentary metagenomes.</title>
        <authorList>
            <person name="Kawai M."/>
            <person name="Futagami T."/>
            <person name="Toyoda A."/>
            <person name="Takaki Y."/>
            <person name="Nishi S."/>
            <person name="Hori S."/>
            <person name="Arai W."/>
            <person name="Tsubouchi T."/>
            <person name="Morono Y."/>
            <person name="Uchiyama I."/>
            <person name="Ito T."/>
            <person name="Fujiyama A."/>
            <person name="Inagaki F."/>
            <person name="Takami H."/>
        </authorList>
    </citation>
    <scope>NUCLEOTIDE SEQUENCE</scope>
    <source>
        <strain evidence="1">Expedition CK06-06</strain>
    </source>
</reference>
<sequence length="52" mass="6002">MAIVKEKVIFILNELPEDATLVEIERAIIIKTIPTAIRHIQKVKKQIHKSQL</sequence>
<dbReference type="AlphaFoldDB" id="X1DF62"/>
<protein>
    <submittedName>
        <fullName evidence="1">Uncharacterized protein</fullName>
    </submittedName>
</protein>
<organism evidence="1">
    <name type="scientific">marine sediment metagenome</name>
    <dbReference type="NCBI Taxonomy" id="412755"/>
    <lineage>
        <taxon>unclassified sequences</taxon>
        <taxon>metagenomes</taxon>
        <taxon>ecological metagenomes</taxon>
    </lineage>
</organism>
<accession>X1DF62</accession>
<dbReference type="EMBL" id="BART01024962">
    <property type="protein sequence ID" value="GAG95046.1"/>
    <property type="molecule type" value="Genomic_DNA"/>
</dbReference>
<gene>
    <name evidence="1" type="ORF">S01H4_44923</name>
</gene>
<name>X1DF62_9ZZZZ</name>
<proteinExistence type="predicted"/>
<evidence type="ECO:0000313" key="1">
    <source>
        <dbReference type="EMBL" id="GAG95046.1"/>
    </source>
</evidence>